<reference evidence="2 3" key="1">
    <citation type="journal article" date="2017" name="Genome Announc.">
        <title>Draft Genome Sequence of Romboutsia maritimum sp. nov. Strain CCRI-22766(T), Isolated from Coastal Estuarine Mud.</title>
        <authorList>
            <person name="Maheux A.F."/>
            <person name="Boudreau D.K."/>
            <person name="Berube E."/>
            <person name="Boissinot M."/>
            <person name="Raymond F."/>
            <person name="Brodeur S."/>
            <person name="Corbeil J."/>
            <person name="Brightwell G."/>
            <person name="Broda D."/>
            <person name="Omar R.F."/>
            <person name="Bergeron M.G."/>
        </authorList>
    </citation>
    <scope>NUCLEOTIDE SEQUENCE [LARGE SCALE GENOMIC DNA]</scope>
    <source>
        <strain evidence="2 3">CCRI-22766</strain>
    </source>
</reference>
<dbReference type="EMBL" id="NOJZ02000005">
    <property type="protein sequence ID" value="RDY24148.1"/>
    <property type="molecule type" value="Genomic_DNA"/>
</dbReference>
<name>A0A371IUJ7_9FIRM</name>
<proteinExistence type="predicted"/>
<dbReference type="InterPro" id="IPR011005">
    <property type="entry name" value="Dihydropteroate_synth-like_sf"/>
</dbReference>
<gene>
    <name evidence="2" type="ORF">CHF27_004850</name>
</gene>
<feature type="domain" description="CO dehydrogenase/acetyl-CoA synthase delta subunit TIM barrel" evidence="1">
    <location>
        <begin position="16"/>
        <end position="247"/>
    </location>
</feature>
<dbReference type="Pfam" id="PF03599">
    <property type="entry name" value="CdhD"/>
    <property type="match status" value="1"/>
</dbReference>
<protein>
    <submittedName>
        <fullName evidence="2">Acetyl-CoA decarbonylase/synthase complex subunit delta</fullName>
    </submittedName>
</protein>
<keyword evidence="3" id="KW-1185">Reference proteome</keyword>
<dbReference type="Proteomes" id="UP000243494">
    <property type="component" value="Unassembled WGS sequence"/>
</dbReference>
<evidence type="ECO:0000313" key="3">
    <source>
        <dbReference type="Proteomes" id="UP000243494"/>
    </source>
</evidence>
<comment type="caution">
    <text evidence="2">The sequence shown here is derived from an EMBL/GenBank/DDBJ whole genome shotgun (WGS) entry which is preliminary data.</text>
</comment>
<sequence length="314" mass="33678">MAFKMSVQKYSGKVSEVEIGTGEKAIKLGGEHVLPFYSFDGEVGNSPKVGIQILDIYPDSWTDAYKEMYKDVANDPVEWAKYVEANSGADFICLKFDGADPNGLDKAPEECAEVAKNVVEAISVPLVIAGTGNHDKDAKLFEKIAQAVDGHNCLFMSAVEDNYKAVGASAGMAYSHKVGAESSVDINLAKQMNVLLTQLGVKSENIVMNVGCSAVGYGYEYVASTMDRIRLAAFGQNDKSLQMPIITPVAFEVGHVKEAIAPVEDEPDWGCPEQRTIAMEVSTAASCLVGGSNAVILRHPKSIETIKTLVSELA</sequence>
<dbReference type="PANTHER" id="PTHR36214">
    <property type="match status" value="1"/>
</dbReference>
<evidence type="ECO:0000313" key="2">
    <source>
        <dbReference type="EMBL" id="RDY24148.1"/>
    </source>
</evidence>
<dbReference type="NCBIfam" id="NF003376">
    <property type="entry name" value="PRK04452.1-2"/>
    <property type="match status" value="1"/>
</dbReference>
<dbReference type="Gene3D" id="3.20.20.20">
    <property type="entry name" value="Dihydropteroate synthase-like"/>
    <property type="match status" value="1"/>
</dbReference>
<dbReference type="PANTHER" id="PTHR36214:SF5">
    <property type="entry name" value="ACETYL-COA DECARBONYLASE_SYNTHASE COMPLEX SUBUNIT DELTA"/>
    <property type="match status" value="1"/>
</dbReference>
<dbReference type="OrthoDB" id="148113at2"/>
<dbReference type="InterPro" id="IPR051069">
    <property type="entry name" value="ACDS_complex_subunit"/>
</dbReference>
<dbReference type="SUPFAM" id="SSF51717">
    <property type="entry name" value="Dihydropteroate synthetase-like"/>
    <property type="match status" value="1"/>
</dbReference>
<organism evidence="2 3">
    <name type="scientific">Romboutsia maritimum</name>
    <dbReference type="NCBI Taxonomy" id="2020948"/>
    <lineage>
        <taxon>Bacteria</taxon>
        <taxon>Bacillati</taxon>
        <taxon>Bacillota</taxon>
        <taxon>Clostridia</taxon>
        <taxon>Peptostreptococcales</taxon>
        <taxon>Peptostreptococcaceae</taxon>
        <taxon>Romboutsia</taxon>
    </lineage>
</organism>
<dbReference type="NCBIfam" id="NF040759">
    <property type="entry name" value="WLP_AcsD"/>
    <property type="match status" value="1"/>
</dbReference>
<accession>A0A371IUJ7</accession>
<evidence type="ECO:0000259" key="1">
    <source>
        <dbReference type="Pfam" id="PF03599"/>
    </source>
</evidence>
<dbReference type="AlphaFoldDB" id="A0A371IUJ7"/>
<dbReference type="InterPro" id="IPR016041">
    <property type="entry name" value="Ac-CoA_synth_d_su_TIM-brl"/>
</dbReference>
<dbReference type="RefSeq" id="WP_095406678.1">
    <property type="nucleotide sequence ID" value="NZ_NOJZ02000005.1"/>
</dbReference>